<evidence type="ECO:0000256" key="4">
    <source>
        <dbReference type="ARBA" id="ARBA00038182"/>
    </source>
</evidence>
<evidence type="ECO:0000256" key="13">
    <source>
        <dbReference type="ARBA" id="ARBA00052491"/>
    </source>
</evidence>
<keyword evidence="2" id="KW-0012">Acyltransferase</keyword>
<proteinExistence type="inferred from homology"/>
<evidence type="ECO:0000256" key="6">
    <source>
        <dbReference type="ARBA" id="ARBA00050189"/>
    </source>
</evidence>
<evidence type="ECO:0000256" key="11">
    <source>
        <dbReference type="ARBA" id="ARBA00052178"/>
    </source>
</evidence>
<comment type="catalytic activity">
    <reaction evidence="10">
        <text>serotonin + (9Z)-octadecenoyl-CoA = N-(9Z-octadecenoyl)-serotonin + CoA + H(+)</text>
        <dbReference type="Rhea" id="RHEA:51392"/>
        <dbReference type="ChEBI" id="CHEBI:15378"/>
        <dbReference type="ChEBI" id="CHEBI:57287"/>
        <dbReference type="ChEBI" id="CHEBI:57387"/>
        <dbReference type="ChEBI" id="CHEBI:134064"/>
        <dbReference type="ChEBI" id="CHEBI:350546"/>
    </reaction>
    <physiologicalReaction direction="left-to-right" evidence="10">
        <dbReference type="Rhea" id="RHEA:51393"/>
    </physiologicalReaction>
</comment>
<keyword evidence="16" id="KW-1185">Reference proteome</keyword>
<evidence type="ECO:0000256" key="2">
    <source>
        <dbReference type="ARBA" id="ARBA00023315"/>
    </source>
</evidence>
<evidence type="ECO:0000313" key="16">
    <source>
        <dbReference type="Proteomes" id="UP000015103"/>
    </source>
</evidence>
<keyword evidence="1" id="KW-0808">Transferase</keyword>
<evidence type="ECO:0000256" key="12">
    <source>
        <dbReference type="ARBA" id="ARBA00052335"/>
    </source>
</evidence>
<name>T1I0M0_RHOPR</name>
<comment type="catalytic activity">
    <reaction evidence="9">
        <text>dopamine + acetyl-CoA = N-acetyldopamine + CoA + H(+)</text>
        <dbReference type="Rhea" id="RHEA:51388"/>
        <dbReference type="ChEBI" id="CHEBI:15378"/>
        <dbReference type="ChEBI" id="CHEBI:57287"/>
        <dbReference type="ChEBI" id="CHEBI:57288"/>
        <dbReference type="ChEBI" id="CHEBI:59905"/>
        <dbReference type="ChEBI" id="CHEBI:125678"/>
    </reaction>
    <physiologicalReaction direction="left-to-right" evidence="9">
        <dbReference type="Rhea" id="RHEA:51389"/>
    </physiologicalReaction>
</comment>
<comment type="catalytic activity">
    <reaction evidence="11">
        <text>serotonin + hexadecanoyl-CoA = N-hexadecanoyl-serotonin + CoA + H(+)</text>
        <dbReference type="Rhea" id="RHEA:51384"/>
        <dbReference type="ChEBI" id="CHEBI:15378"/>
        <dbReference type="ChEBI" id="CHEBI:57287"/>
        <dbReference type="ChEBI" id="CHEBI:57379"/>
        <dbReference type="ChEBI" id="CHEBI:134059"/>
        <dbReference type="ChEBI" id="CHEBI:350546"/>
    </reaction>
    <physiologicalReaction direction="left-to-right" evidence="11">
        <dbReference type="Rhea" id="RHEA:51385"/>
    </physiologicalReaction>
</comment>
<dbReference type="CDD" id="cd04301">
    <property type="entry name" value="NAT_SF"/>
    <property type="match status" value="1"/>
</dbReference>
<evidence type="ECO:0000256" key="7">
    <source>
        <dbReference type="ARBA" id="ARBA00050849"/>
    </source>
</evidence>
<evidence type="ECO:0000256" key="3">
    <source>
        <dbReference type="ARBA" id="ARBA00037926"/>
    </source>
</evidence>
<evidence type="ECO:0000313" key="15">
    <source>
        <dbReference type="EnsemblMetazoa" id="RPRC009840-PA"/>
    </source>
</evidence>
<dbReference type="InterPro" id="IPR000182">
    <property type="entry name" value="GNAT_dom"/>
</dbReference>
<dbReference type="STRING" id="13249.T1I0M0"/>
<feature type="domain" description="N-acetyltransferase" evidence="14">
    <location>
        <begin position="104"/>
        <end position="143"/>
    </location>
</feature>
<comment type="pathway">
    <text evidence="3">Aromatic compound metabolism; melatonin biosynthesis; melatonin from serotonin: step 1/2.</text>
</comment>
<dbReference type="HOGENOM" id="CLU_085834_2_0_1"/>
<dbReference type="OMA" id="YMLGVDT"/>
<comment type="catalytic activity">
    <reaction evidence="7">
        <text>serotonin + octadecanoyl-CoA = N-octadecanoyl-serotonin + CoA + H(+)</text>
        <dbReference type="Rhea" id="RHEA:51400"/>
        <dbReference type="ChEBI" id="CHEBI:15378"/>
        <dbReference type="ChEBI" id="CHEBI:57287"/>
        <dbReference type="ChEBI" id="CHEBI:57394"/>
        <dbReference type="ChEBI" id="CHEBI:134065"/>
        <dbReference type="ChEBI" id="CHEBI:350546"/>
    </reaction>
    <physiologicalReaction direction="left-to-right" evidence="7">
        <dbReference type="Rhea" id="RHEA:51401"/>
    </physiologicalReaction>
</comment>
<dbReference type="SUPFAM" id="SSF55729">
    <property type="entry name" value="Acyl-CoA N-acyltransferases (Nat)"/>
    <property type="match status" value="1"/>
</dbReference>
<accession>T1I0M0</accession>
<dbReference type="AlphaFoldDB" id="T1I0M0"/>
<comment type="catalytic activity">
    <reaction evidence="8">
        <text>serotonin + (5Z,8Z,11Z,14Z)-eicosatetraenoyl-CoA = N-[(5Z,8Z,11Z,14Z)-eicosatetraenoyl]-serotonin + CoA + H(+)</text>
        <dbReference type="Rhea" id="RHEA:51396"/>
        <dbReference type="ChEBI" id="CHEBI:15378"/>
        <dbReference type="ChEBI" id="CHEBI:57287"/>
        <dbReference type="ChEBI" id="CHEBI:57368"/>
        <dbReference type="ChEBI" id="CHEBI:132255"/>
        <dbReference type="ChEBI" id="CHEBI:350546"/>
    </reaction>
    <physiologicalReaction direction="left-to-right" evidence="8">
        <dbReference type="Rhea" id="RHEA:51397"/>
    </physiologicalReaction>
</comment>
<dbReference type="Proteomes" id="UP000015103">
    <property type="component" value="Unassembled WGS sequence"/>
</dbReference>
<dbReference type="Pfam" id="PF00583">
    <property type="entry name" value="Acetyltransf_1"/>
    <property type="match status" value="1"/>
</dbReference>
<evidence type="ECO:0000259" key="14">
    <source>
        <dbReference type="Pfam" id="PF00583"/>
    </source>
</evidence>
<evidence type="ECO:0000256" key="5">
    <source>
        <dbReference type="ARBA" id="ARBA00039114"/>
    </source>
</evidence>
<evidence type="ECO:0000256" key="10">
    <source>
        <dbReference type="ARBA" id="ARBA00051823"/>
    </source>
</evidence>
<dbReference type="FunFam" id="3.40.630.30:FF:000046">
    <property type="entry name" value="Dopamine N-acetyltransferase"/>
    <property type="match status" value="1"/>
</dbReference>
<dbReference type="InterPro" id="IPR016181">
    <property type="entry name" value="Acyl_CoA_acyltransferase"/>
</dbReference>
<protein>
    <recommendedName>
        <fullName evidence="5">aralkylamine N-acetyltransferase</fullName>
        <ecNumber evidence="5">2.3.1.87</ecNumber>
    </recommendedName>
</protein>
<reference evidence="15" key="1">
    <citation type="submission" date="2015-05" db="UniProtKB">
        <authorList>
            <consortium name="EnsemblMetazoa"/>
        </authorList>
    </citation>
    <scope>IDENTIFICATION</scope>
</reference>
<dbReference type="VEuPathDB" id="VectorBase:RPRC009840"/>
<dbReference type="EMBL" id="ACPB03020881">
    <property type="status" value="NOT_ANNOTATED_CDS"/>
    <property type="molecule type" value="Genomic_DNA"/>
</dbReference>
<dbReference type="PANTHER" id="PTHR20905:SF1">
    <property type="entry name" value="AT07410P-RELATED"/>
    <property type="match status" value="1"/>
</dbReference>
<dbReference type="GO" id="GO:0004059">
    <property type="term" value="F:aralkylamine N-acetyltransferase activity"/>
    <property type="evidence" value="ECO:0007669"/>
    <property type="project" value="UniProtKB-EC"/>
</dbReference>
<evidence type="ECO:0000256" key="1">
    <source>
        <dbReference type="ARBA" id="ARBA00022679"/>
    </source>
</evidence>
<dbReference type="Gene3D" id="3.40.630.30">
    <property type="match status" value="1"/>
</dbReference>
<dbReference type="PANTHER" id="PTHR20905">
    <property type="entry name" value="N-ACETYLTRANSFERASE-RELATED"/>
    <property type="match status" value="1"/>
</dbReference>
<dbReference type="InParanoid" id="T1I0M0"/>
<comment type="catalytic activity">
    <reaction evidence="13">
        <text>serotonin + acetyl-CoA = N-acetylserotonin + CoA + H(+)</text>
        <dbReference type="Rhea" id="RHEA:25217"/>
        <dbReference type="ChEBI" id="CHEBI:15378"/>
        <dbReference type="ChEBI" id="CHEBI:17697"/>
        <dbReference type="ChEBI" id="CHEBI:57287"/>
        <dbReference type="ChEBI" id="CHEBI:57288"/>
        <dbReference type="ChEBI" id="CHEBI:350546"/>
        <dbReference type="EC" id="2.3.1.87"/>
    </reaction>
    <physiologicalReaction direction="left-to-right" evidence="13">
        <dbReference type="Rhea" id="RHEA:25218"/>
    </physiologicalReaction>
</comment>
<comment type="catalytic activity">
    <reaction evidence="6">
        <text>dopamine + (9Z)-octadecenoyl-CoA = N-(9Z-octadecanoyl)-dopamine + CoA + H(+)</text>
        <dbReference type="Rhea" id="RHEA:51380"/>
        <dbReference type="ChEBI" id="CHEBI:15378"/>
        <dbReference type="ChEBI" id="CHEBI:31883"/>
        <dbReference type="ChEBI" id="CHEBI:57287"/>
        <dbReference type="ChEBI" id="CHEBI:57387"/>
        <dbReference type="ChEBI" id="CHEBI:59905"/>
    </reaction>
    <physiologicalReaction direction="left-to-right" evidence="6">
        <dbReference type="Rhea" id="RHEA:51381"/>
    </physiologicalReaction>
</comment>
<organism evidence="15 16">
    <name type="scientific">Rhodnius prolixus</name>
    <name type="common">Triatomid bug</name>
    <dbReference type="NCBI Taxonomy" id="13249"/>
    <lineage>
        <taxon>Eukaryota</taxon>
        <taxon>Metazoa</taxon>
        <taxon>Ecdysozoa</taxon>
        <taxon>Arthropoda</taxon>
        <taxon>Hexapoda</taxon>
        <taxon>Insecta</taxon>
        <taxon>Pterygota</taxon>
        <taxon>Neoptera</taxon>
        <taxon>Paraneoptera</taxon>
        <taxon>Hemiptera</taxon>
        <taxon>Heteroptera</taxon>
        <taxon>Panheteroptera</taxon>
        <taxon>Cimicomorpha</taxon>
        <taxon>Reduviidae</taxon>
        <taxon>Triatominae</taxon>
        <taxon>Rhodnius</taxon>
    </lineage>
</organism>
<comment type="catalytic activity">
    <reaction evidence="12">
        <text>dopamine + hexadecanoyl-CoA = N-hexadecanoyl-dopamine + CoA + H(+)</text>
        <dbReference type="Rhea" id="RHEA:51376"/>
        <dbReference type="ChEBI" id="CHEBI:15378"/>
        <dbReference type="ChEBI" id="CHEBI:57287"/>
        <dbReference type="ChEBI" id="CHEBI:57379"/>
        <dbReference type="ChEBI" id="CHEBI:59905"/>
        <dbReference type="ChEBI" id="CHEBI:134058"/>
    </reaction>
    <physiologicalReaction direction="left-to-right" evidence="12">
        <dbReference type="Rhea" id="RHEA:51377"/>
    </physiologicalReaction>
</comment>
<dbReference type="EnsemblMetazoa" id="RPRC009840-RA">
    <property type="protein sequence ID" value="RPRC009840-PA"/>
    <property type="gene ID" value="RPRC009840"/>
</dbReference>
<sequence>MKQEDEREVYDLLARSFFKDEPLSCDDEPPKFEDVHALKAIYQGYSVKAVDAQGNIIGVSINIDFSKFKKFTDFPKTERLEKIFALMDYIDQHVNRPPGLLDGHIITVDAAWRNKGIAKELCEKTEKLAKEAGFSGMNSLCTAVYTRMIGEARGFKCIYSMKYKDYVDQNGRPIFNTKPPHNEVSVCIKLFDNKY</sequence>
<evidence type="ECO:0000256" key="9">
    <source>
        <dbReference type="ARBA" id="ARBA00051711"/>
    </source>
</evidence>
<evidence type="ECO:0000256" key="8">
    <source>
        <dbReference type="ARBA" id="ARBA00051284"/>
    </source>
</evidence>
<dbReference type="EC" id="2.3.1.87" evidence="5"/>
<comment type="similarity">
    <text evidence="4">Belongs to the acetyltransferase family. AANAT subfamily.</text>
</comment>